<evidence type="ECO:0000256" key="7">
    <source>
        <dbReference type="ARBA" id="ARBA00022989"/>
    </source>
</evidence>
<evidence type="ECO:0000256" key="1">
    <source>
        <dbReference type="ARBA" id="ARBA00004651"/>
    </source>
</evidence>
<feature type="transmembrane region" description="Helical" evidence="13">
    <location>
        <begin position="49"/>
        <end position="66"/>
    </location>
</feature>
<protein>
    <recommendedName>
        <fullName evidence="12">Cardiolipin synthase</fullName>
        <ecNumber evidence="12">2.7.8.-</ecNumber>
    </recommendedName>
</protein>
<dbReference type="RefSeq" id="WP_130432345.1">
    <property type="nucleotide sequence ID" value="NZ_SGXF01000001.1"/>
</dbReference>
<evidence type="ECO:0000256" key="3">
    <source>
        <dbReference type="ARBA" id="ARBA00022516"/>
    </source>
</evidence>
<gene>
    <name evidence="15" type="ORF">EV209_0300</name>
</gene>
<keyword evidence="8" id="KW-0443">Lipid metabolism</keyword>
<keyword evidence="5 13" id="KW-0812">Transmembrane</keyword>
<dbReference type="NCBIfam" id="TIGR04265">
    <property type="entry name" value="bac_cardiolipin"/>
    <property type="match status" value="1"/>
</dbReference>
<dbReference type="EC" id="2.7.8.-" evidence="12"/>
<evidence type="ECO:0000256" key="13">
    <source>
        <dbReference type="SAM" id="Phobius"/>
    </source>
</evidence>
<dbReference type="InterPro" id="IPR025202">
    <property type="entry name" value="PLD-like_dom"/>
</dbReference>
<sequence>MEKDKMLRQGKKKLFGLVFGRSAVIILLLILQVVILAGVLLYFSEYIGYYYWLSIIVSVVVIIYVMNRPDNPAFTLSWIIPILVIPVFGALLYVFLHLQIGTRIIYDRHRKLIGKTRLYLQQQPEVLEALEKEDVYEAALARYMAKCGGYPVYRNSSVKYFSCGEEKFAEMIPRLEKAKKFIFLEYFIIEEGVMLNTVLDILERKVKEGVDVRFMYDGMCSIALVPWNFPKELERRGITCRVFSPVRPALSTSQNNRDHRKVLVVDGEVAFTGGINLADEYINLKERFGYWKDVAVMVEGEAVTAFTMMFLQMWGIEKMEDELYRDFCTPQSPAAESPGYVMPYGDSPLDRETVGEQVYMDMLYHATRYVHIMTPYLILDAEMTNALTHAARSGKEVIIIMPGIPDKPYAFILAKTYYPELLRAGVKIYEYTPGFVHAKVFVSDDCRAVVGTINLDFRSLYLHFECAAYMYQVEAVRDIEADFQETLAKCHQVTVEDCRKLPVMKKIFGRCLRILAPLM</sequence>
<keyword evidence="2" id="KW-1003">Cell membrane</keyword>
<comment type="subcellular location">
    <subcellularLocation>
        <location evidence="1">Cell membrane</location>
        <topology evidence="1">Multi-pass membrane protein</topology>
    </subcellularLocation>
</comment>
<dbReference type="EMBL" id="SGXF01000001">
    <property type="protein sequence ID" value="RZT02191.1"/>
    <property type="molecule type" value="Genomic_DNA"/>
</dbReference>
<evidence type="ECO:0000256" key="11">
    <source>
        <dbReference type="ARBA" id="ARBA00023264"/>
    </source>
</evidence>
<keyword evidence="9 13" id="KW-0472">Membrane</keyword>
<dbReference type="OrthoDB" id="9762009at2"/>
<dbReference type="Proteomes" id="UP000292927">
    <property type="component" value="Unassembled WGS sequence"/>
</dbReference>
<evidence type="ECO:0000256" key="2">
    <source>
        <dbReference type="ARBA" id="ARBA00022475"/>
    </source>
</evidence>
<evidence type="ECO:0000259" key="14">
    <source>
        <dbReference type="PROSITE" id="PS50035"/>
    </source>
</evidence>
<evidence type="ECO:0000256" key="9">
    <source>
        <dbReference type="ARBA" id="ARBA00023136"/>
    </source>
</evidence>
<dbReference type="PANTHER" id="PTHR21248">
    <property type="entry name" value="CARDIOLIPIN SYNTHASE"/>
    <property type="match status" value="1"/>
</dbReference>
<keyword evidence="3" id="KW-0444">Lipid biosynthesis</keyword>
<dbReference type="GO" id="GO:0008808">
    <property type="term" value="F:cardiolipin synthase activity"/>
    <property type="evidence" value="ECO:0007669"/>
    <property type="project" value="UniProtKB-UniRule"/>
</dbReference>
<keyword evidence="6" id="KW-0677">Repeat</keyword>
<keyword evidence="7 13" id="KW-1133">Transmembrane helix</keyword>
<evidence type="ECO:0000256" key="12">
    <source>
        <dbReference type="NCBIfam" id="TIGR04265"/>
    </source>
</evidence>
<keyword evidence="4" id="KW-0808">Transferase</keyword>
<dbReference type="InterPro" id="IPR022924">
    <property type="entry name" value="Cardiolipin_synthase"/>
</dbReference>
<evidence type="ECO:0000313" key="16">
    <source>
        <dbReference type="Proteomes" id="UP000292927"/>
    </source>
</evidence>
<dbReference type="InterPro" id="IPR027379">
    <property type="entry name" value="CLS_N"/>
</dbReference>
<reference evidence="15 16" key="1">
    <citation type="submission" date="2019-02" db="EMBL/GenBank/DDBJ databases">
        <title>Genomic Encyclopedia of Type Strains, Phase IV (KMG-IV): sequencing the most valuable type-strain genomes for metagenomic binning, comparative biology and taxonomic classification.</title>
        <authorList>
            <person name="Goeker M."/>
        </authorList>
    </citation>
    <scope>NUCLEOTIDE SEQUENCE [LARGE SCALE GENOMIC DNA]</scope>
    <source>
        <strain evidence="15 16">DSM 29486</strain>
    </source>
</reference>
<accession>A0A4Q7PMM0</accession>
<dbReference type="AlphaFoldDB" id="A0A4Q7PMM0"/>
<organism evidence="15 16">
    <name type="scientific">Cuneatibacter caecimuris</name>
    <dbReference type="NCBI Taxonomy" id="1796618"/>
    <lineage>
        <taxon>Bacteria</taxon>
        <taxon>Bacillati</taxon>
        <taxon>Bacillota</taxon>
        <taxon>Clostridia</taxon>
        <taxon>Lachnospirales</taxon>
        <taxon>Lachnospiraceae</taxon>
        <taxon>Cuneatibacter</taxon>
    </lineage>
</organism>
<evidence type="ECO:0000256" key="8">
    <source>
        <dbReference type="ARBA" id="ARBA00023098"/>
    </source>
</evidence>
<proteinExistence type="predicted"/>
<evidence type="ECO:0000256" key="4">
    <source>
        <dbReference type="ARBA" id="ARBA00022679"/>
    </source>
</evidence>
<dbReference type="GO" id="GO:0005886">
    <property type="term" value="C:plasma membrane"/>
    <property type="evidence" value="ECO:0007669"/>
    <property type="project" value="UniProtKB-SubCell"/>
</dbReference>
<dbReference type="PROSITE" id="PS50035">
    <property type="entry name" value="PLD"/>
    <property type="match status" value="2"/>
</dbReference>
<dbReference type="SUPFAM" id="SSF56024">
    <property type="entry name" value="Phospholipase D/nuclease"/>
    <property type="match status" value="2"/>
</dbReference>
<feature type="domain" description="PLD phosphodiesterase" evidence="14">
    <location>
        <begin position="432"/>
        <end position="459"/>
    </location>
</feature>
<dbReference type="Pfam" id="PF13396">
    <property type="entry name" value="PLDc_N"/>
    <property type="match status" value="1"/>
</dbReference>
<evidence type="ECO:0000256" key="6">
    <source>
        <dbReference type="ARBA" id="ARBA00022737"/>
    </source>
</evidence>
<dbReference type="InterPro" id="IPR001736">
    <property type="entry name" value="PLipase_D/transphosphatidylase"/>
</dbReference>
<feature type="transmembrane region" description="Helical" evidence="13">
    <location>
        <begin position="73"/>
        <end position="96"/>
    </location>
</feature>
<evidence type="ECO:0000256" key="10">
    <source>
        <dbReference type="ARBA" id="ARBA00023209"/>
    </source>
</evidence>
<name>A0A4Q7PMM0_9FIRM</name>
<dbReference type="CDD" id="cd09160">
    <property type="entry name" value="PLDc_SMU_988_like_2"/>
    <property type="match status" value="1"/>
</dbReference>
<keyword evidence="16" id="KW-1185">Reference proteome</keyword>
<dbReference type="Gene3D" id="3.30.870.10">
    <property type="entry name" value="Endonuclease Chain A"/>
    <property type="match status" value="2"/>
</dbReference>
<evidence type="ECO:0000256" key="5">
    <source>
        <dbReference type="ARBA" id="ARBA00022692"/>
    </source>
</evidence>
<dbReference type="Pfam" id="PF13091">
    <property type="entry name" value="PLDc_2"/>
    <property type="match status" value="2"/>
</dbReference>
<comment type="caution">
    <text evidence="15">The sequence shown here is derived from an EMBL/GenBank/DDBJ whole genome shotgun (WGS) entry which is preliminary data.</text>
</comment>
<feature type="transmembrane region" description="Helical" evidence="13">
    <location>
        <begin position="21"/>
        <end position="43"/>
    </location>
</feature>
<dbReference type="PANTHER" id="PTHR21248:SF22">
    <property type="entry name" value="PHOSPHOLIPASE D"/>
    <property type="match status" value="1"/>
</dbReference>
<evidence type="ECO:0000313" key="15">
    <source>
        <dbReference type="EMBL" id="RZT02191.1"/>
    </source>
</evidence>
<keyword evidence="10" id="KW-0594">Phospholipid biosynthesis</keyword>
<dbReference type="CDD" id="cd09154">
    <property type="entry name" value="PLDc_SMU_988_like_1"/>
    <property type="match status" value="1"/>
</dbReference>
<feature type="domain" description="PLD phosphodiesterase" evidence="14">
    <location>
        <begin position="254"/>
        <end position="281"/>
    </location>
</feature>
<dbReference type="SMART" id="SM00155">
    <property type="entry name" value="PLDc"/>
    <property type="match status" value="2"/>
</dbReference>
<dbReference type="GO" id="GO:0032049">
    <property type="term" value="P:cardiolipin biosynthetic process"/>
    <property type="evidence" value="ECO:0007669"/>
    <property type="project" value="UniProtKB-UniRule"/>
</dbReference>
<keyword evidence="11" id="KW-1208">Phospholipid metabolism</keyword>